<accession>A0ABR1S5G8</accession>
<organism evidence="2 3">
    <name type="scientific">Apiospora marii</name>
    <dbReference type="NCBI Taxonomy" id="335849"/>
    <lineage>
        <taxon>Eukaryota</taxon>
        <taxon>Fungi</taxon>
        <taxon>Dikarya</taxon>
        <taxon>Ascomycota</taxon>
        <taxon>Pezizomycotina</taxon>
        <taxon>Sordariomycetes</taxon>
        <taxon>Xylariomycetidae</taxon>
        <taxon>Amphisphaeriales</taxon>
        <taxon>Apiosporaceae</taxon>
        <taxon>Apiospora</taxon>
    </lineage>
</organism>
<name>A0ABR1S5G8_9PEZI</name>
<keyword evidence="3" id="KW-1185">Reference proteome</keyword>
<comment type="caution">
    <text evidence="2">The sequence shown here is derived from an EMBL/GenBank/DDBJ whole genome shotgun (WGS) entry which is preliminary data.</text>
</comment>
<keyword evidence="1" id="KW-1133">Transmembrane helix</keyword>
<feature type="transmembrane region" description="Helical" evidence="1">
    <location>
        <begin position="134"/>
        <end position="153"/>
    </location>
</feature>
<dbReference type="Proteomes" id="UP001396898">
    <property type="component" value="Unassembled WGS sequence"/>
</dbReference>
<evidence type="ECO:0000313" key="2">
    <source>
        <dbReference type="EMBL" id="KAK8026489.1"/>
    </source>
</evidence>
<dbReference type="EMBL" id="JAQQWI010000007">
    <property type="protein sequence ID" value="KAK8026489.1"/>
    <property type="molecule type" value="Genomic_DNA"/>
</dbReference>
<reference evidence="2 3" key="1">
    <citation type="submission" date="2023-01" db="EMBL/GenBank/DDBJ databases">
        <title>Analysis of 21 Apiospora genomes using comparative genomics revels a genus with tremendous synthesis potential of carbohydrate active enzymes and secondary metabolites.</title>
        <authorList>
            <person name="Sorensen T."/>
        </authorList>
    </citation>
    <scope>NUCLEOTIDE SEQUENCE [LARGE SCALE GENOMIC DNA]</scope>
    <source>
        <strain evidence="2 3">CBS 20057</strain>
    </source>
</reference>
<proteinExistence type="predicted"/>
<gene>
    <name evidence="2" type="ORF">PG991_003545</name>
</gene>
<protein>
    <submittedName>
        <fullName evidence="2">Uncharacterized protein</fullName>
    </submittedName>
</protein>
<keyword evidence="1" id="KW-0472">Membrane</keyword>
<evidence type="ECO:0000256" key="1">
    <source>
        <dbReference type="SAM" id="Phobius"/>
    </source>
</evidence>
<evidence type="ECO:0000313" key="3">
    <source>
        <dbReference type="Proteomes" id="UP001396898"/>
    </source>
</evidence>
<keyword evidence="1" id="KW-0812">Transmembrane</keyword>
<sequence length="155" mass="17347">MIPPGSSRGKTHLTIYSLRQAIRYLFVDIDIGASHLANQAHIIANAGIRLTRTNTVRDGLGSRLVGIIYDQRTTSYDAMNTVAIRLAQRILAVRFYVGENMWRLRYIQARSFLKNNPRPNIHHRPPRRAHGPRPVGVVAAYVFGTIGTVAALYKG</sequence>